<keyword evidence="4" id="KW-1185">Reference proteome</keyword>
<gene>
    <name evidence="3" type="ORF">C7M84_021119</name>
</gene>
<name>A0A3R7MKF2_PENVA</name>
<evidence type="ECO:0000313" key="4">
    <source>
        <dbReference type="Proteomes" id="UP000283509"/>
    </source>
</evidence>
<dbReference type="EMBL" id="QCYY01000434">
    <property type="protein sequence ID" value="ROT85139.1"/>
    <property type="molecule type" value="Genomic_DNA"/>
</dbReference>
<keyword evidence="1" id="KW-0175">Coiled coil</keyword>
<dbReference type="OrthoDB" id="6380865at2759"/>
<comment type="caution">
    <text evidence="3">The sequence shown here is derived from an EMBL/GenBank/DDBJ whole genome shotgun (WGS) entry which is preliminary data.</text>
</comment>
<evidence type="ECO:0000256" key="2">
    <source>
        <dbReference type="SAM" id="MobiDB-lite"/>
    </source>
</evidence>
<sequence>MSSPLLDCRALVRNELAAAEEEREKLEQHEESLAEEYDALNESRTSLLNASACERTDESLHVPSDAKADPPGNESEIEQLRHGDSLAGDLESLYVSRTSLLNVSAHERTDDSMPVPVDAEYESSGDESEVEQDPTPGISQEDPSKA</sequence>
<feature type="compositionally biased region" description="Basic and acidic residues" evidence="2">
    <location>
        <begin position="54"/>
        <end position="68"/>
    </location>
</feature>
<evidence type="ECO:0000256" key="1">
    <source>
        <dbReference type="SAM" id="Coils"/>
    </source>
</evidence>
<feature type="region of interest" description="Disordered" evidence="2">
    <location>
        <begin position="103"/>
        <end position="146"/>
    </location>
</feature>
<dbReference type="AlphaFoldDB" id="A0A3R7MKF2"/>
<proteinExistence type="predicted"/>
<organism evidence="3 4">
    <name type="scientific">Penaeus vannamei</name>
    <name type="common">Whiteleg shrimp</name>
    <name type="synonym">Litopenaeus vannamei</name>
    <dbReference type="NCBI Taxonomy" id="6689"/>
    <lineage>
        <taxon>Eukaryota</taxon>
        <taxon>Metazoa</taxon>
        <taxon>Ecdysozoa</taxon>
        <taxon>Arthropoda</taxon>
        <taxon>Crustacea</taxon>
        <taxon>Multicrustacea</taxon>
        <taxon>Malacostraca</taxon>
        <taxon>Eumalacostraca</taxon>
        <taxon>Eucarida</taxon>
        <taxon>Decapoda</taxon>
        <taxon>Dendrobranchiata</taxon>
        <taxon>Penaeoidea</taxon>
        <taxon>Penaeidae</taxon>
        <taxon>Penaeus</taxon>
    </lineage>
</organism>
<protein>
    <submittedName>
        <fullName evidence="3">Uncharacterized protein</fullName>
    </submittedName>
</protein>
<dbReference type="Proteomes" id="UP000283509">
    <property type="component" value="Unassembled WGS sequence"/>
</dbReference>
<reference evidence="3 4" key="1">
    <citation type="submission" date="2018-04" db="EMBL/GenBank/DDBJ databases">
        <authorList>
            <person name="Zhang X."/>
            <person name="Yuan J."/>
            <person name="Li F."/>
            <person name="Xiang J."/>
        </authorList>
    </citation>
    <scope>NUCLEOTIDE SEQUENCE [LARGE SCALE GENOMIC DNA]</scope>
    <source>
        <tissue evidence="3">Muscle</tissue>
    </source>
</reference>
<feature type="region of interest" description="Disordered" evidence="2">
    <location>
        <begin position="48"/>
        <end position="78"/>
    </location>
</feature>
<feature type="coiled-coil region" evidence="1">
    <location>
        <begin position="9"/>
        <end position="43"/>
    </location>
</feature>
<feature type="compositionally biased region" description="Acidic residues" evidence="2">
    <location>
        <begin position="119"/>
        <end position="132"/>
    </location>
</feature>
<evidence type="ECO:0000313" key="3">
    <source>
        <dbReference type="EMBL" id="ROT85139.1"/>
    </source>
</evidence>
<reference evidence="3 4" key="2">
    <citation type="submission" date="2019-01" db="EMBL/GenBank/DDBJ databases">
        <title>The decoding of complex shrimp genome reveals the adaptation for benthos swimmer, frequently molting mechanism and breeding impact on genome.</title>
        <authorList>
            <person name="Sun Y."/>
            <person name="Gao Y."/>
            <person name="Yu Y."/>
        </authorList>
    </citation>
    <scope>NUCLEOTIDE SEQUENCE [LARGE SCALE GENOMIC DNA]</scope>
    <source>
        <tissue evidence="3">Muscle</tissue>
    </source>
</reference>
<accession>A0A3R7MKF2</accession>